<dbReference type="PANTHER" id="PTHR39596:SF4">
    <property type="entry name" value="HET DOMAIN PROTEIN (AFU_ORTHOLOGUE AFUA_3G03140)-RELATED"/>
    <property type="match status" value="1"/>
</dbReference>
<sequence>MTSYAEENEYTFTRSRLAGILQKDRKEPLSLDSRGQPLRFIHHSEYIEEYKHLVFEWRELELLPVTEPFAPWLLGKQRPAPGTSAHFELDRANDAIVDWAFVEPAPTDAADAESRDNWKTLPIDLEKNWHAAGVEWVDWNRLRAPSLAVDTVDVEAVVNDACQMLCRLPATPPPFDGSEDYLPSLDQEYFVSHSERTWENLRAVQFFDSNTLRLAMHIAWPRETIIPSQMADAANSISRCLDAARKNTKGTAHGLFLMKTFLWTAWHRITMLHHHNFIGMQLRNPESVIWYPRMGIIGASMMREMSTEGTLESTPSYMCKWAFKLVTQDQASMPPDFRALTQRFSDAFGHYGPRCMTASPGQIQSRQCAGESPGSCMRFKGAIIEDQSAHAAPCHGGCSKLTWDEASYRSLPREKGRAVSLTKTDEKSVRYTSSGPGNMAVSHVWSHGQGGRPEIYGQKSGVNDKYVGGYNSCLHARFKRICQELGCNSYWMDTPCIPQDHNLRREEIAHINDVFLESKVTLVCDRDIMSMDLTTLTLQTMESILATVLVCDWNVRAWTFLEAMRAPNIYLLGRNDTTVRLYDILLEVWRHGDISLGNLFFSTPHLIPTPNYYRASDWVGNEKLETLSVDKAASVLKNRHASRPGDDIVIWSLLCEEKPSHTPEELWISMMENELQSEVSTAFLMSAVPRIQGVPGLSWAPARPNDPGESGYFLDLGNFFTIDDVNCVKGDVTKRGLLAEWRMSKFPVILSSAPSTDRTKKYLSELALEHLKGYRWGAVIQPAQDARSFLDLGQSGNVVGEEPLVAIVGTTDETVEPLYKPRQLGMNKKASKWLWVTVHKWRRKHAELPRMRLEKIWIA</sequence>
<dbReference type="InterPro" id="IPR010730">
    <property type="entry name" value="HET"/>
</dbReference>
<keyword evidence="3" id="KW-1185">Reference proteome</keyword>
<evidence type="ECO:0000313" key="3">
    <source>
        <dbReference type="Proteomes" id="UP001174997"/>
    </source>
</evidence>
<gene>
    <name evidence="2" type="ORF">QBC41DRAFT_313593</name>
</gene>
<dbReference type="EMBL" id="JAULSY010000012">
    <property type="protein sequence ID" value="KAK0672598.1"/>
    <property type="molecule type" value="Genomic_DNA"/>
</dbReference>
<feature type="domain" description="Heterokaryon incompatibility" evidence="1">
    <location>
        <begin position="440"/>
        <end position="524"/>
    </location>
</feature>
<protein>
    <recommendedName>
        <fullName evidence="1">Heterokaryon incompatibility domain-containing protein</fullName>
    </recommendedName>
</protein>
<evidence type="ECO:0000259" key="1">
    <source>
        <dbReference type="Pfam" id="PF06985"/>
    </source>
</evidence>
<proteinExistence type="predicted"/>
<dbReference type="Pfam" id="PF06985">
    <property type="entry name" value="HET"/>
    <property type="match status" value="1"/>
</dbReference>
<reference evidence="2" key="1">
    <citation type="submission" date="2023-06" db="EMBL/GenBank/DDBJ databases">
        <title>Genome-scale phylogeny and comparative genomics of the fungal order Sordariales.</title>
        <authorList>
            <consortium name="Lawrence Berkeley National Laboratory"/>
            <person name="Hensen N."/>
            <person name="Bonometti L."/>
            <person name="Westerberg I."/>
            <person name="Brannstrom I.O."/>
            <person name="Guillou S."/>
            <person name="Cros-Aarteil S."/>
            <person name="Calhoun S."/>
            <person name="Haridas S."/>
            <person name="Kuo A."/>
            <person name="Mondo S."/>
            <person name="Pangilinan J."/>
            <person name="Riley R."/>
            <person name="Labutti K."/>
            <person name="Andreopoulos B."/>
            <person name="Lipzen A."/>
            <person name="Chen C."/>
            <person name="Yanf M."/>
            <person name="Daum C."/>
            <person name="Ng V."/>
            <person name="Clum A."/>
            <person name="Steindorff A."/>
            <person name="Ohm R."/>
            <person name="Martin F."/>
            <person name="Silar P."/>
            <person name="Natvig D."/>
            <person name="Lalanne C."/>
            <person name="Gautier V."/>
            <person name="Ament-Velasquez S.L."/>
            <person name="Kruys A."/>
            <person name="Hutchinson M.I."/>
            <person name="Powell A.J."/>
            <person name="Barry K."/>
            <person name="Miller A.N."/>
            <person name="Grigoriev I.V."/>
            <person name="Debuchy R."/>
            <person name="Gladieux P."/>
            <person name="Thoren M.H."/>
            <person name="Johannesson H."/>
        </authorList>
    </citation>
    <scope>NUCLEOTIDE SEQUENCE</scope>
    <source>
        <strain evidence="2">CBS 307.81</strain>
    </source>
</reference>
<dbReference type="AlphaFoldDB" id="A0AA39ZKG0"/>
<evidence type="ECO:0000313" key="2">
    <source>
        <dbReference type="EMBL" id="KAK0672598.1"/>
    </source>
</evidence>
<name>A0AA39ZKG0_9PEZI</name>
<accession>A0AA39ZKG0</accession>
<comment type="caution">
    <text evidence="2">The sequence shown here is derived from an EMBL/GenBank/DDBJ whole genome shotgun (WGS) entry which is preliminary data.</text>
</comment>
<dbReference type="Proteomes" id="UP001174997">
    <property type="component" value="Unassembled WGS sequence"/>
</dbReference>
<organism evidence="2 3">
    <name type="scientific">Cercophora samala</name>
    <dbReference type="NCBI Taxonomy" id="330535"/>
    <lineage>
        <taxon>Eukaryota</taxon>
        <taxon>Fungi</taxon>
        <taxon>Dikarya</taxon>
        <taxon>Ascomycota</taxon>
        <taxon>Pezizomycotina</taxon>
        <taxon>Sordariomycetes</taxon>
        <taxon>Sordariomycetidae</taxon>
        <taxon>Sordariales</taxon>
        <taxon>Lasiosphaeriaceae</taxon>
        <taxon>Cercophora</taxon>
    </lineage>
</organism>
<dbReference type="PANTHER" id="PTHR39596">
    <property type="match status" value="1"/>
</dbReference>